<keyword evidence="3" id="KW-1185">Reference proteome</keyword>
<reference evidence="2 3" key="1">
    <citation type="submission" date="2019-12" db="EMBL/GenBank/DDBJ databases">
        <title>Genomic-based taxomic classification of the family Erythrobacteraceae.</title>
        <authorList>
            <person name="Xu L."/>
        </authorList>
    </citation>
    <scope>NUCLEOTIDE SEQUENCE [LARGE SCALE GENOMIC DNA]</scope>
    <source>
        <strain evidence="2 3">M0322</strain>
    </source>
</reference>
<sequence length="60" mass="6687">MRHVIEFLVQLILGITGAIGMALVLAGAWALAGGCALWGGHWCWRWWRNRLLGRRDKGGD</sequence>
<evidence type="ECO:0000256" key="1">
    <source>
        <dbReference type="SAM" id="Phobius"/>
    </source>
</evidence>
<name>A0A844YXA5_9SPHN</name>
<dbReference type="Proteomes" id="UP000466966">
    <property type="component" value="Unassembled WGS sequence"/>
</dbReference>
<dbReference type="PROSITE" id="PS51257">
    <property type="entry name" value="PROKAR_LIPOPROTEIN"/>
    <property type="match status" value="1"/>
</dbReference>
<proteinExistence type="predicted"/>
<comment type="caution">
    <text evidence="2">The sequence shown here is derived from an EMBL/GenBank/DDBJ whole genome shotgun (WGS) entry which is preliminary data.</text>
</comment>
<dbReference type="AlphaFoldDB" id="A0A844YXA5"/>
<gene>
    <name evidence="2" type="ORF">GRI99_03555</name>
</gene>
<dbReference type="RefSeq" id="WP_160770587.1">
    <property type="nucleotide sequence ID" value="NZ_WTYV01000001.1"/>
</dbReference>
<dbReference type="EMBL" id="WTYV01000001">
    <property type="protein sequence ID" value="MXO70707.1"/>
    <property type="molecule type" value="Genomic_DNA"/>
</dbReference>
<evidence type="ECO:0000313" key="3">
    <source>
        <dbReference type="Proteomes" id="UP000466966"/>
    </source>
</evidence>
<feature type="transmembrane region" description="Helical" evidence="1">
    <location>
        <begin position="7"/>
        <end position="32"/>
    </location>
</feature>
<keyword evidence="1" id="KW-0472">Membrane</keyword>
<protein>
    <submittedName>
        <fullName evidence="2">Uncharacterized protein</fullName>
    </submittedName>
</protein>
<evidence type="ECO:0000313" key="2">
    <source>
        <dbReference type="EMBL" id="MXO70707.1"/>
    </source>
</evidence>
<accession>A0A844YXA5</accession>
<keyword evidence="1" id="KW-0812">Transmembrane</keyword>
<organism evidence="2 3">
    <name type="scientific">Alteraurantiacibacter buctensis</name>
    <dbReference type="NCBI Taxonomy" id="1503981"/>
    <lineage>
        <taxon>Bacteria</taxon>
        <taxon>Pseudomonadati</taxon>
        <taxon>Pseudomonadota</taxon>
        <taxon>Alphaproteobacteria</taxon>
        <taxon>Sphingomonadales</taxon>
        <taxon>Erythrobacteraceae</taxon>
        <taxon>Alteraurantiacibacter</taxon>
    </lineage>
</organism>
<keyword evidence="1" id="KW-1133">Transmembrane helix</keyword>